<proteinExistence type="predicted"/>
<reference evidence="2" key="1">
    <citation type="submission" date="2020-09" db="EMBL/GenBank/DDBJ databases">
        <title>Comparative genome analyses of four rice-infecting Rhizoctonia solani isolates reveal extensive enrichment of homogalacturonan modification genes.</title>
        <authorList>
            <person name="Lee D.-Y."/>
            <person name="Jeon J."/>
            <person name="Kim K.-T."/>
            <person name="Cheong K."/>
            <person name="Song H."/>
            <person name="Choi G."/>
            <person name="Ko J."/>
            <person name="Opiyo S.O."/>
            <person name="Zuo S."/>
            <person name="Madhav S."/>
            <person name="Lee Y.-H."/>
            <person name="Wang G.-L."/>
        </authorList>
    </citation>
    <scope>NUCLEOTIDE SEQUENCE</scope>
    <source>
        <strain evidence="2">AG1-IA WGL</strain>
    </source>
</reference>
<organism evidence="2 3">
    <name type="scientific">Rhizoctonia solani</name>
    <dbReference type="NCBI Taxonomy" id="456999"/>
    <lineage>
        <taxon>Eukaryota</taxon>
        <taxon>Fungi</taxon>
        <taxon>Dikarya</taxon>
        <taxon>Basidiomycota</taxon>
        <taxon>Agaricomycotina</taxon>
        <taxon>Agaricomycetes</taxon>
        <taxon>Cantharellales</taxon>
        <taxon>Ceratobasidiaceae</taxon>
        <taxon>Rhizoctonia</taxon>
    </lineage>
</organism>
<protein>
    <submittedName>
        <fullName evidence="2">Uncharacterized protein</fullName>
    </submittedName>
</protein>
<dbReference type="EMBL" id="JACYCD010000044">
    <property type="protein sequence ID" value="KAF8712335.1"/>
    <property type="molecule type" value="Genomic_DNA"/>
</dbReference>
<comment type="caution">
    <text evidence="2">The sequence shown here is derived from an EMBL/GenBank/DDBJ whole genome shotgun (WGS) entry which is preliminary data.</text>
</comment>
<gene>
    <name evidence="2" type="ORF">RHS03_01190</name>
</gene>
<evidence type="ECO:0000313" key="2">
    <source>
        <dbReference type="EMBL" id="KAF8712335.1"/>
    </source>
</evidence>
<dbReference type="Proteomes" id="UP000602905">
    <property type="component" value="Unassembled WGS sequence"/>
</dbReference>
<feature type="region of interest" description="Disordered" evidence="1">
    <location>
        <begin position="1"/>
        <end position="20"/>
    </location>
</feature>
<feature type="non-terminal residue" evidence="2">
    <location>
        <position position="1"/>
    </location>
</feature>
<sequence length="748" mass="82990">MTRARAPHSPSSATYSPPSLPGYLSRDHALNVIVGVPTDEEVRAIHDTIRAVNSVSNFPALYDHKLSTQLAQHLFTVQMAVYRNEYPSSIFPGVSAPFRHPDSALLSERQENTYTPPPIPSHIPISLEPVIGAPSDEELESAYGVVRAMENLANSPFFDPVLGVKLSQHLFNIQFARYVQDANQGQFTQSQTQGRPSPPVDEVDIPAVTVDALSMLVDGLQFKCTFLGKEGETLNPTHTEPESATPSLAENATHVQPRSRPGVESQSNDKLDKLCAYQQETNRLLSSNEELLRVIKLTLISGNSNTNVRFNRVGSYTSYQTMNEKGEFPWMYHLQSISGGSSGELSNPVVGKELVAYLKFYNIGTELIEEGTENLKPNKEADAKKALGSPTNCNTYTPPPIPEYLSRSHILNTIVGVPTDEEVEAIHNAIRALNIVSAVPTLYDSKLSTQLSQYLFTVQMAVHRNKYPSSIFPGENTYDPPSIPSHLPIRLEPVTGAPSDEEIELTHNAVRTLENLANSPFFDSALSTKISQHLFNIQLARFIQDSNRGRFAQKPEKYPSQNLTNTNEPPVPAFVSVSHQEVQKVDYTESSSSATILSPQAGVSKNNTSELEPTLKVDLNDGTERTPASLKLEETNRLLSRNEELLRNIARILFSTCCLAHGKGSKHSYRHMNEKGELPWMHRLPEIRVYNEKLLDSHSVESLVGYLKFYDIGAELIDEETGELKPGRKEDAEKLLSHRLARGYPSIS</sequence>
<name>A0A8H7M0C6_9AGAM</name>
<feature type="region of interest" description="Disordered" evidence="1">
    <location>
        <begin position="232"/>
        <end position="269"/>
    </location>
</feature>
<dbReference type="AlphaFoldDB" id="A0A8H7M0C6"/>
<accession>A0A8H7M0C6</accession>
<evidence type="ECO:0000256" key="1">
    <source>
        <dbReference type="SAM" id="MobiDB-lite"/>
    </source>
</evidence>
<evidence type="ECO:0000313" key="3">
    <source>
        <dbReference type="Proteomes" id="UP000602905"/>
    </source>
</evidence>
<feature type="compositionally biased region" description="Polar residues" evidence="1">
    <location>
        <begin position="234"/>
        <end position="256"/>
    </location>
</feature>
<dbReference type="OrthoDB" id="3256008at2759"/>